<feature type="binding site" evidence="12">
    <location>
        <begin position="505"/>
        <end position="506"/>
    </location>
    <ligand>
        <name>L-glutamate</name>
        <dbReference type="ChEBI" id="CHEBI:29985"/>
    </ligand>
</feature>
<comment type="catalytic activity">
    <reaction evidence="1 13">
        <text>an S-substituted glutathione + H2O = an S-substituted L-cysteinylglycine + L-glutamate</text>
        <dbReference type="Rhea" id="RHEA:59468"/>
        <dbReference type="ChEBI" id="CHEBI:15377"/>
        <dbReference type="ChEBI" id="CHEBI:29985"/>
        <dbReference type="ChEBI" id="CHEBI:90779"/>
        <dbReference type="ChEBI" id="CHEBI:143103"/>
        <dbReference type="EC" id="3.4.19.13"/>
    </reaction>
</comment>
<comment type="function">
    <text evidence="13">Cleaves the gamma-glutamyl peptide bond of glutathione and glutathione conjugates.</text>
</comment>
<sequence>MGKPEHGAPVEDTRSGVVLPLHRTAAKRDATHRSKIAVAIAVFVLAVLFVPRDTVARLCNSHHAHFTHKHGGVRRPAPSGTRNKAYIVEATHGAVASENEICSDVGVGILKQGGNAVDAAVSTTLCIGVVNMFSSGIGGGGFMTVRIPPSSPNTSSEVYTIDFREMAPAASNNTMFVEEPMKALIGGLSVGVPGELRGLEEAHRRWGSLPWKTLVQPSVRLASGWKVQRELAERIRISFFKPLMLNNPDWSAIFAPEGRLLKEGETIRRTNLSRTLAVIAEEGADALYKGPIADSLIRKIRATGGIMTHEDLQNYAVHVRPALQGTYRGRKVYTQHAPTSGPVLLHMLNLVEHYEDLTEEGRTPLNNHRLIEAMKFGFAARTRVCDPAFVDDTKLIDEIPTKAYSDIIFPNITDDSTHTPEYYHPMFDVVEDHGTSHSSVVDEDGMAVAVTSTVNLVFGSQVLDPETGIILNDQMDDFSSPGTPNSFGLFPSPFNYPEPGKRPLSSTVPTIVEHEDGTFYLAVGGSGGSRIFPAVFQVILNMGWGMDVSAAIEHGRLHDQLYPTMVVADNTLPAETLDFLRAKGHNVTVTDINRIASVVQAVARQGNKVFGKEASLLDTEVVSRSYSGMGRTELSAA</sequence>
<feature type="binding site" evidence="12">
    <location>
        <position position="164"/>
    </location>
    <ligand>
        <name>L-glutamate</name>
        <dbReference type="ChEBI" id="CHEBI:29985"/>
    </ligand>
</feature>
<accession>A0A4Y9YNR7</accession>
<evidence type="ECO:0000256" key="7">
    <source>
        <dbReference type="ARBA" id="ARBA00022801"/>
    </source>
</evidence>
<keyword evidence="6 13" id="KW-0808">Transferase</keyword>
<evidence type="ECO:0000313" key="14">
    <source>
        <dbReference type="EMBL" id="TFY63161.1"/>
    </source>
</evidence>
<dbReference type="Pfam" id="PF01019">
    <property type="entry name" value="G_glu_transpept"/>
    <property type="match status" value="1"/>
</dbReference>
<dbReference type="FunFam" id="1.10.246.130:FF:000005">
    <property type="entry name" value="Gamma-glutamyltranspeptidase 1, putative"/>
    <property type="match status" value="1"/>
</dbReference>
<dbReference type="InterPro" id="IPR000101">
    <property type="entry name" value="GGT_peptidase"/>
</dbReference>
<dbReference type="EMBL" id="SEKV01000139">
    <property type="protein sequence ID" value="TFY63161.1"/>
    <property type="molecule type" value="Genomic_DNA"/>
</dbReference>
<dbReference type="NCBIfam" id="TIGR00066">
    <property type="entry name" value="g_glut_trans"/>
    <property type="match status" value="1"/>
</dbReference>
<keyword evidence="5" id="KW-0645">Protease</keyword>
<dbReference type="AlphaFoldDB" id="A0A4Y9YNR7"/>
<evidence type="ECO:0000256" key="12">
    <source>
        <dbReference type="PIRSR" id="PIRSR600101-2"/>
    </source>
</evidence>
<comment type="pathway">
    <text evidence="3 13">Sulfur metabolism; glutathione metabolism.</text>
</comment>
<organism evidence="14 15">
    <name type="scientific">Rhodofomes roseus</name>
    <dbReference type="NCBI Taxonomy" id="34475"/>
    <lineage>
        <taxon>Eukaryota</taxon>
        <taxon>Fungi</taxon>
        <taxon>Dikarya</taxon>
        <taxon>Basidiomycota</taxon>
        <taxon>Agaricomycotina</taxon>
        <taxon>Agaricomycetes</taxon>
        <taxon>Polyporales</taxon>
        <taxon>Rhodofomes</taxon>
    </lineage>
</organism>
<reference evidence="14 15" key="1">
    <citation type="submission" date="2019-01" db="EMBL/GenBank/DDBJ databases">
        <title>Genome sequencing of the rare red list fungi Fomitopsis rosea.</title>
        <authorList>
            <person name="Buettner E."/>
            <person name="Kellner H."/>
        </authorList>
    </citation>
    <scope>NUCLEOTIDE SEQUENCE [LARGE SCALE GENOMIC DNA]</scope>
    <source>
        <strain evidence="14 15">DSM 105464</strain>
    </source>
</reference>
<dbReference type="PANTHER" id="PTHR11686:SF9">
    <property type="entry name" value="RE13973P"/>
    <property type="match status" value="1"/>
</dbReference>
<evidence type="ECO:0000256" key="5">
    <source>
        <dbReference type="ARBA" id="ARBA00022670"/>
    </source>
</evidence>
<keyword evidence="7 13" id="KW-0378">Hydrolase</keyword>
<comment type="similarity">
    <text evidence="4">Belongs to the gamma-glutamyltransferase family.</text>
</comment>
<feature type="binding site" evidence="12">
    <location>
        <begin position="453"/>
        <end position="455"/>
    </location>
    <ligand>
        <name>L-glutamate</name>
        <dbReference type="ChEBI" id="CHEBI:29985"/>
    </ligand>
</feature>
<evidence type="ECO:0000256" key="9">
    <source>
        <dbReference type="ARBA" id="ARBA00023315"/>
    </source>
</evidence>
<dbReference type="Proteomes" id="UP000298390">
    <property type="component" value="Unassembled WGS sequence"/>
</dbReference>
<evidence type="ECO:0000256" key="6">
    <source>
        <dbReference type="ARBA" id="ARBA00022679"/>
    </source>
</evidence>
<dbReference type="GO" id="GO:0000324">
    <property type="term" value="C:fungal-type vacuole"/>
    <property type="evidence" value="ECO:0007669"/>
    <property type="project" value="TreeGrafter"/>
</dbReference>
<evidence type="ECO:0000256" key="10">
    <source>
        <dbReference type="ARBA" id="ARBA00047417"/>
    </source>
</evidence>
<dbReference type="GO" id="GO:0036374">
    <property type="term" value="F:glutathione hydrolase activity"/>
    <property type="evidence" value="ECO:0007669"/>
    <property type="project" value="UniProtKB-UniRule"/>
</dbReference>
<evidence type="ECO:0000256" key="13">
    <source>
        <dbReference type="RuleBase" id="RU368068"/>
    </source>
</evidence>
<feature type="active site" description="Nucleophile" evidence="11">
    <location>
        <position position="435"/>
    </location>
</feature>
<keyword evidence="9 13" id="KW-0012">Acyltransferase</keyword>
<dbReference type="InterPro" id="IPR043137">
    <property type="entry name" value="GGT_ssub_C"/>
</dbReference>
<evidence type="ECO:0000256" key="3">
    <source>
        <dbReference type="ARBA" id="ARBA00005115"/>
    </source>
</evidence>
<feature type="binding site" evidence="12">
    <location>
        <position position="528"/>
    </location>
    <ligand>
        <name>L-glutamate</name>
        <dbReference type="ChEBI" id="CHEBI:29985"/>
    </ligand>
</feature>
<dbReference type="GO" id="GO:0006508">
    <property type="term" value="P:proteolysis"/>
    <property type="evidence" value="ECO:0007669"/>
    <property type="project" value="UniProtKB-KW"/>
</dbReference>
<evidence type="ECO:0000313" key="15">
    <source>
        <dbReference type="Proteomes" id="UP000298390"/>
    </source>
</evidence>
<dbReference type="InterPro" id="IPR043138">
    <property type="entry name" value="GGT_lsub"/>
</dbReference>
<dbReference type="Gene3D" id="3.60.20.40">
    <property type="match status" value="1"/>
</dbReference>
<dbReference type="STRING" id="34475.A0A4Y9YNR7"/>
<dbReference type="PRINTS" id="PR01210">
    <property type="entry name" value="GGTRANSPTASE"/>
</dbReference>
<evidence type="ECO:0000256" key="11">
    <source>
        <dbReference type="PIRSR" id="PIRSR600101-1"/>
    </source>
</evidence>
<comment type="caution">
    <text evidence="14">The sequence shown here is derived from an EMBL/GenBank/DDBJ whole genome shotgun (WGS) entry which is preliminary data.</text>
</comment>
<feature type="binding site" evidence="12">
    <location>
        <position position="477"/>
    </location>
    <ligand>
        <name>L-glutamate</name>
        <dbReference type="ChEBI" id="CHEBI:29985"/>
    </ligand>
</feature>
<evidence type="ECO:0000256" key="8">
    <source>
        <dbReference type="ARBA" id="ARBA00023180"/>
    </source>
</evidence>
<dbReference type="UniPathway" id="UPA00204"/>
<evidence type="ECO:0000256" key="2">
    <source>
        <dbReference type="ARBA" id="ARBA00001089"/>
    </source>
</evidence>
<dbReference type="EC" id="3.4.19.13" evidence="13"/>
<evidence type="ECO:0000256" key="1">
    <source>
        <dbReference type="ARBA" id="ARBA00001049"/>
    </source>
</evidence>
<comment type="catalytic activity">
    <reaction evidence="10 13">
        <text>an N-terminal (5-L-glutamyl)-[peptide] + an alpha-amino acid = 5-L-glutamyl amino acid + an N-terminal L-alpha-aminoacyl-[peptide]</text>
        <dbReference type="Rhea" id="RHEA:23904"/>
        <dbReference type="Rhea" id="RHEA-COMP:9780"/>
        <dbReference type="Rhea" id="RHEA-COMP:9795"/>
        <dbReference type="ChEBI" id="CHEBI:77644"/>
        <dbReference type="ChEBI" id="CHEBI:78597"/>
        <dbReference type="ChEBI" id="CHEBI:78599"/>
        <dbReference type="ChEBI" id="CHEBI:78608"/>
        <dbReference type="EC" id="2.3.2.2"/>
    </reaction>
</comment>
<dbReference type="SUPFAM" id="SSF56235">
    <property type="entry name" value="N-terminal nucleophile aminohydrolases (Ntn hydrolases)"/>
    <property type="match status" value="1"/>
</dbReference>
<evidence type="ECO:0000256" key="4">
    <source>
        <dbReference type="ARBA" id="ARBA00009381"/>
    </source>
</evidence>
<dbReference type="FunFam" id="3.60.20.40:FF:000001">
    <property type="entry name" value="Gamma-glutamyltranspeptidase 1"/>
    <property type="match status" value="1"/>
</dbReference>
<dbReference type="Gene3D" id="1.10.246.130">
    <property type="match status" value="1"/>
</dbReference>
<keyword evidence="8" id="KW-0325">Glycoprotein</keyword>
<dbReference type="GO" id="GO:0005886">
    <property type="term" value="C:plasma membrane"/>
    <property type="evidence" value="ECO:0007669"/>
    <property type="project" value="TreeGrafter"/>
</dbReference>
<dbReference type="GO" id="GO:0006751">
    <property type="term" value="P:glutathione catabolic process"/>
    <property type="evidence" value="ECO:0007669"/>
    <property type="project" value="UniProtKB-UniRule"/>
</dbReference>
<protein>
    <recommendedName>
        <fullName evidence="13">Glutathione hydrolase</fullName>
        <ecNumber evidence="13">2.3.2.2</ecNumber>
        <ecNumber evidence="13">3.4.19.13</ecNumber>
    </recommendedName>
    <alternativeName>
        <fullName evidence="13">Gamma-glutamyltransferase</fullName>
    </alternativeName>
    <alternativeName>
        <fullName evidence="13">Gamma-glutamyltranspeptidase</fullName>
    </alternativeName>
</protein>
<dbReference type="InterPro" id="IPR029055">
    <property type="entry name" value="Ntn_hydrolases_N"/>
</dbReference>
<dbReference type="GO" id="GO:0103068">
    <property type="term" value="F:leukotriene C4 gamma-glutamyl transferase activity"/>
    <property type="evidence" value="ECO:0007669"/>
    <property type="project" value="UniProtKB-EC"/>
</dbReference>
<proteinExistence type="inferred from homology"/>
<dbReference type="PANTHER" id="PTHR11686">
    <property type="entry name" value="GAMMA GLUTAMYL TRANSPEPTIDASE"/>
    <property type="match status" value="1"/>
</dbReference>
<dbReference type="EC" id="2.3.2.2" evidence="13"/>
<comment type="catalytic activity">
    <reaction evidence="2 13">
        <text>glutathione + H2O = L-cysteinylglycine + L-glutamate</text>
        <dbReference type="Rhea" id="RHEA:28807"/>
        <dbReference type="ChEBI" id="CHEBI:15377"/>
        <dbReference type="ChEBI" id="CHEBI:29985"/>
        <dbReference type="ChEBI" id="CHEBI:57925"/>
        <dbReference type="ChEBI" id="CHEBI:61694"/>
        <dbReference type="EC" id="3.4.19.13"/>
    </reaction>
</comment>
<gene>
    <name evidence="14" type="ORF">EVJ58_g3415</name>
</gene>
<name>A0A4Y9YNR7_9APHY</name>